<dbReference type="InterPro" id="IPR035906">
    <property type="entry name" value="MetI-like_sf"/>
</dbReference>
<dbReference type="Gene3D" id="1.10.3720.10">
    <property type="entry name" value="MetI-like"/>
    <property type="match status" value="1"/>
</dbReference>
<evidence type="ECO:0000256" key="7">
    <source>
        <dbReference type="ARBA" id="ARBA00023136"/>
    </source>
</evidence>
<evidence type="ECO:0000256" key="1">
    <source>
        <dbReference type="ARBA" id="ARBA00004651"/>
    </source>
</evidence>
<protein>
    <submittedName>
        <fullName evidence="9">ABC transporter permease</fullName>
    </submittedName>
</protein>
<feature type="transmembrane region" description="Helical" evidence="8">
    <location>
        <begin position="94"/>
        <end position="117"/>
    </location>
</feature>
<dbReference type="Pfam" id="PF00528">
    <property type="entry name" value="BPD_transp_1"/>
    <property type="match status" value="1"/>
</dbReference>
<dbReference type="OrthoDB" id="9793490at2"/>
<evidence type="ECO:0000313" key="9">
    <source>
        <dbReference type="EMBL" id="ATQ82558.1"/>
    </source>
</evidence>
<evidence type="ECO:0000256" key="2">
    <source>
        <dbReference type="ARBA" id="ARBA00007069"/>
    </source>
</evidence>
<dbReference type="InterPro" id="IPR000515">
    <property type="entry name" value="MetI-like"/>
</dbReference>
<dbReference type="AlphaFoldDB" id="A0A173MTE6"/>
<dbReference type="PANTHER" id="PTHR30450">
    <property type="entry name" value="ABC TRANSPORTER PERMEASE"/>
    <property type="match status" value="1"/>
</dbReference>
<feature type="transmembrane region" description="Helical" evidence="8">
    <location>
        <begin position="157"/>
        <end position="180"/>
    </location>
</feature>
<sequence>MANTLTWQSAVDNLLGMKAEIWQAFWETLIMVGISTVASVIFGTLLGVALFLTSKNQLADNKSLYAGLGNFTNIMRAFPFVILMIVIIPVTRLIVGTTIGPIAASLALSVAGIFYFARLVEQNLRDVPKGIIEAALSMGASTGTIIRNVLLVESRSSLILSITTLMISLLSYSAAAGMIGGGGLGDLAIRYGYNRYQNDVMIFMVILLVVMVIIIQSVGNILAHRLDKR</sequence>
<gene>
    <name evidence="9" type="ORF">YHS_01170</name>
</gene>
<dbReference type="GO" id="GO:0005886">
    <property type="term" value="C:plasma membrane"/>
    <property type="evidence" value="ECO:0007669"/>
    <property type="project" value="UniProtKB-SubCell"/>
</dbReference>
<evidence type="ECO:0000256" key="3">
    <source>
        <dbReference type="ARBA" id="ARBA00022448"/>
    </source>
</evidence>
<accession>A0A173MTE6</accession>
<dbReference type="FunFam" id="1.10.3720.10:FF:000002">
    <property type="entry name" value="D-methionine ABC transporter permease MetI"/>
    <property type="match status" value="1"/>
</dbReference>
<feature type="transmembrane region" description="Helical" evidence="8">
    <location>
        <begin position="64"/>
        <end position="88"/>
    </location>
</feature>
<dbReference type="GO" id="GO:0048473">
    <property type="term" value="P:D-methionine transmembrane transport"/>
    <property type="evidence" value="ECO:0007669"/>
    <property type="project" value="TreeGrafter"/>
</dbReference>
<feature type="transmembrane region" description="Helical" evidence="8">
    <location>
        <begin position="200"/>
        <end position="223"/>
    </location>
</feature>
<evidence type="ECO:0000256" key="4">
    <source>
        <dbReference type="ARBA" id="ARBA00022475"/>
    </source>
</evidence>
<reference evidence="9" key="1">
    <citation type="submission" date="2017-11" db="EMBL/GenBank/DDBJ databases">
        <title>Complete Genome Sequence from Moraxella oslensis YHS isolated from human skin.</title>
        <authorList>
            <person name="Lee K."/>
            <person name="Lim J.Y."/>
            <person name="Hwang I."/>
        </authorList>
    </citation>
    <scope>NUCLEOTIDE SEQUENCE</scope>
    <source>
        <strain evidence="9">YHS</strain>
    </source>
</reference>
<dbReference type="SUPFAM" id="SSF161098">
    <property type="entry name" value="MetI-like"/>
    <property type="match status" value="1"/>
</dbReference>
<keyword evidence="5 8" id="KW-0812">Transmembrane</keyword>
<dbReference type="CDD" id="cd06261">
    <property type="entry name" value="TM_PBP2"/>
    <property type="match status" value="1"/>
</dbReference>
<organism evidence="9">
    <name type="scientific">Faucicola osloensis</name>
    <name type="common">Moraxella osloensis</name>
    <dbReference type="NCBI Taxonomy" id="34062"/>
    <lineage>
        <taxon>Bacteria</taxon>
        <taxon>Pseudomonadati</taxon>
        <taxon>Pseudomonadota</taxon>
        <taxon>Gammaproteobacteria</taxon>
        <taxon>Moraxellales</taxon>
        <taxon>Moraxellaceae</taxon>
        <taxon>Faucicola</taxon>
    </lineage>
</organism>
<comment type="subcellular location">
    <subcellularLocation>
        <location evidence="1 8">Cell membrane</location>
        <topology evidence="1 8">Multi-pass membrane protein</topology>
    </subcellularLocation>
</comment>
<dbReference type="EMBL" id="CP024176">
    <property type="protein sequence ID" value="ATQ82558.1"/>
    <property type="molecule type" value="Genomic_DNA"/>
</dbReference>
<proteinExistence type="inferred from homology"/>
<evidence type="ECO:0000256" key="5">
    <source>
        <dbReference type="ARBA" id="ARBA00022692"/>
    </source>
</evidence>
<name>A0A173MTE6_FAUOS</name>
<dbReference type="PROSITE" id="PS50928">
    <property type="entry name" value="ABC_TM1"/>
    <property type="match status" value="1"/>
</dbReference>
<keyword evidence="6 8" id="KW-1133">Transmembrane helix</keyword>
<dbReference type="InterPro" id="IPR051322">
    <property type="entry name" value="AA_ABC_Transporter_Permease"/>
</dbReference>
<comment type="similarity">
    <text evidence="2">Belongs to the binding-protein-dependent transport system permease family. CysTW subfamily.</text>
</comment>
<evidence type="ECO:0000256" key="6">
    <source>
        <dbReference type="ARBA" id="ARBA00022989"/>
    </source>
</evidence>
<keyword evidence="4" id="KW-1003">Cell membrane</keyword>
<keyword evidence="3 8" id="KW-0813">Transport</keyword>
<feature type="transmembrane region" description="Helical" evidence="8">
    <location>
        <begin position="29"/>
        <end position="52"/>
    </location>
</feature>
<keyword evidence="7 8" id="KW-0472">Membrane</keyword>
<evidence type="ECO:0000256" key="8">
    <source>
        <dbReference type="RuleBase" id="RU363032"/>
    </source>
</evidence>
<dbReference type="PANTHER" id="PTHR30450:SF1">
    <property type="entry name" value="D-METHIONINE TRANSPORT SYSTEM PERMEASE PROTEIN METI-RELATED"/>
    <property type="match status" value="1"/>
</dbReference>